<gene>
    <name evidence="6" type="ORF">EHAR0213_LOCUS17967</name>
</gene>
<dbReference type="SUPFAM" id="SSF50447">
    <property type="entry name" value="Translation proteins"/>
    <property type="match status" value="1"/>
</dbReference>
<dbReference type="CDD" id="cd03707">
    <property type="entry name" value="EFTU_III"/>
    <property type="match status" value="1"/>
</dbReference>
<dbReference type="FunFam" id="2.40.30.10:FF:000002">
    <property type="entry name" value="Elongation factor Tu"/>
    <property type="match status" value="1"/>
</dbReference>
<dbReference type="GO" id="GO:0005739">
    <property type="term" value="C:mitochondrion"/>
    <property type="evidence" value="ECO:0007669"/>
    <property type="project" value="TreeGrafter"/>
</dbReference>
<reference evidence="6" key="1">
    <citation type="submission" date="2021-01" db="EMBL/GenBank/DDBJ databases">
        <authorList>
            <person name="Corre E."/>
            <person name="Pelletier E."/>
            <person name="Niang G."/>
            <person name="Scheremetjew M."/>
            <person name="Finn R."/>
            <person name="Kale V."/>
            <person name="Holt S."/>
            <person name="Cochrane G."/>
            <person name="Meng A."/>
            <person name="Brown T."/>
            <person name="Cohen L."/>
        </authorList>
    </citation>
    <scope>NUCLEOTIDE SEQUENCE</scope>
    <source>
        <strain evidence="6">FSP1.4</strain>
    </source>
</reference>
<dbReference type="SUPFAM" id="SSF50465">
    <property type="entry name" value="EF-Tu/eEF-1alpha/eIF2-gamma C-terminal domain"/>
    <property type="match status" value="1"/>
</dbReference>
<protein>
    <recommendedName>
        <fullName evidence="5">Translation elongation factor EFTu/EF1A C-terminal domain-containing protein</fullName>
    </recommendedName>
</protein>
<organism evidence="6">
    <name type="scientific">Euplotes harpa</name>
    <dbReference type="NCBI Taxonomy" id="151035"/>
    <lineage>
        <taxon>Eukaryota</taxon>
        <taxon>Sar</taxon>
        <taxon>Alveolata</taxon>
        <taxon>Ciliophora</taxon>
        <taxon>Intramacronucleata</taxon>
        <taxon>Spirotrichea</taxon>
        <taxon>Hypotrichia</taxon>
        <taxon>Euplotida</taxon>
        <taxon>Euplotidae</taxon>
        <taxon>Euplotes</taxon>
    </lineage>
</organism>
<evidence type="ECO:0000256" key="4">
    <source>
        <dbReference type="ARBA" id="ARBA00023134"/>
    </source>
</evidence>
<accession>A0A7S3JMD6</accession>
<sequence length="165" mass="18171">VHLIGFKRAPLATTVVGVETFKKTLDRGEAGDNVGILLRGLLRKDVLRGHALVAPGKFTVNKTYKCEIYVLKPEEGGRSKPFFSGYRPQCFVRTADLACQIKLPEKMKMALPGDNVTVELKLDRPLAMEAGLRFALREGGKTVASGVIAEVIPDSEEDMKEEEKK</sequence>
<feature type="non-terminal residue" evidence="6">
    <location>
        <position position="1"/>
    </location>
</feature>
<dbReference type="GO" id="GO:0003746">
    <property type="term" value="F:translation elongation factor activity"/>
    <property type="evidence" value="ECO:0007669"/>
    <property type="project" value="UniProtKB-KW"/>
</dbReference>
<evidence type="ECO:0000256" key="1">
    <source>
        <dbReference type="ARBA" id="ARBA00022741"/>
    </source>
</evidence>
<dbReference type="PANTHER" id="PTHR43721:SF22">
    <property type="entry name" value="ELONGATION FACTOR TU, MITOCHONDRIAL"/>
    <property type="match status" value="1"/>
</dbReference>
<dbReference type="InterPro" id="IPR050055">
    <property type="entry name" value="EF-Tu_GTPase"/>
</dbReference>
<dbReference type="Gene3D" id="2.40.30.10">
    <property type="entry name" value="Translation factors"/>
    <property type="match status" value="2"/>
</dbReference>
<keyword evidence="3" id="KW-0648">Protein biosynthesis</keyword>
<name>A0A7S3JMD6_9SPIT</name>
<keyword evidence="4" id="KW-0342">GTP-binding</keyword>
<keyword evidence="2" id="KW-0251">Elongation factor</keyword>
<feature type="domain" description="Translation elongation factor EFTu/EF1A C-terminal" evidence="5">
    <location>
        <begin position="60"/>
        <end position="151"/>
    </location>
</feature>
<dbReference type="InterPro" id="IPR009001">
    <property type="entry name" value="Transl_elong_EF1A/Init_IF2_C"/>
</dbReference>
<dbReference type="AlphaFoldDB" id="A0A7S3JMD6"/>
<dbReference type="GO" id="GO:0005525">
    <property type="term" value="F:GTP binding"/>
    <property type="evidence" value="ECO:0007669"/>
    <property type="project" value="UniProtKB-KW"/>
</dbReference>
<evidence type="ECO:0000256" key="3">
    <source>
        <dbReference type="ARBA" id="ARBA00022917"/>
    </source>
</evidence>
<dbReference type="PANTHER" id="PTHR43721">
    <property type="entry name" value="ELONGATION FACTOR TU-RELATED"/>
    <property type="match status" value="1"/>
</dbReference>
<dbReference type="Pfam" id="PF03143">
    <property type="entry name" value="GTP_EFTU_D3"/>
    <property type="match status" value="1"/>
</dbReference>
<evidence type="ECO:0000259" key="5">
    <source>
        <dbReference type="Pfam" id="PF03143"/>
    </source>
</evidence>
<dbReference type="EMBL" id="HBII01043042">
    <property type="protein sequence ID" value="CAE0359043.1"/>
    <property type="molecule type" value="Transcribed_RNA"/>
</dbReference>
<dbReference type="InterPro" id="IPR009000">
    <property type="entry name" value="Transl_B-barrel_sf"/>
</dbReference>
<evidence type="ECO:0000313" key="6">
    <source>
        <dbReference type="EMBL" id="CAE0359043.1"/>
    </source>
</evidence>
<keyword evidence="1" id="KW-0547">Nucleotide-binding</keyword>
<proteinExistence type="predicted"/>
<dbReference type="InterPro" id="IPR004160">
    <property type="entry name" value="Transl_elong_EFTu/EF1A_C"/>
</dbReference>
<dbReference type="GO" id="GO:0070125">
    <property type="term" value="P:mitochondrial translational elongation"/>
    <property type="evidence" value="ECO:0007669"/>
    <property type="project" value="TreeGrafter"/>
</dbReference>
<evidence type="ECO:0000256" key="2">
    <source>
        <dbReference type="ARBA" id="ARBA00022768"/>
    </source>
</evidence>